<accession>A0ABQ4Z2Z4</accession>
<feature type="region of interest" description="Disordered" evidence="1">
    <location>
        <begin position="115"/>
        <end position="160"/>
    </location>
</feature>
<feature type="compositionally biased region" description="Polar residues" evidence="1">
    <location>
        <begin position="116"/>
        <end position="141"/>
    </location>
</feature>
<proteinExistence type="predicted"/>
<dbReference type="PANTHER" id="PTHR46250">
    <property type="entry name" value="MYB/SANT-LIKE DNA-BINDING DOMAIN PROTEIN-RELATED"/>
    <property type="match status" value="1"/>
</dbReference>
<reference evidence="2" key="2">
    <citation type="submission" date="2022-01" db="EMBL/GenBank/DDBJ databases">
        <authorList>
            <person name="Yamashiro T."/>
            <person name="Shiraishi A."/>
            <person name="Satake H."/>
            <person name="Nakayama K."/>
        </authorList>
    </citation>
    <scope>NUCLEOTIDE SEQUENCE</scope>
</reference>
<sequence length="283" mass="32209">MDHTTQSSPISGDAQLWHQTQLLIEALQDMASDPSWKTDGGFRSNYLCEAKFHVNNDMLKYSECQWNNVEKMVACEKDWYDGYCKTHKEGKGMWDSKFPFFNELELVYGKDRATDDAQTVPSASNTSNAKNVGGKQNNTVSGDKVAKKRRTSSSQDQDVEACREGIDHKLVRLKIPTLSLLDAADIFSTNNEKMDVILNLSDELRITYIMKLMGFGFPRILVSVNLAFISNDALNNILQWCDNLSEKAQLEEQNFLDSFVEDKFRLENDFFVPTDEPEDGKVQ</sequence>
<reference evidence="2" key="1">
    <citation type="journal article" date="2022" name="Int. J. Mol. Sci.">
        <title>Draft Genome of Tanacetum Coccineum: Genomic Comparison of Closely Related Tanacetum-Family Plants.</title>
        <authorList>
            <person name="Yamashiro T."/>
            <person name="Shiraishi A."/>
            <person name="Nakayama K."/>
            <person name="Satake H."/>
        </authorList>
    </citation>
    <scope>NUCLEOTIDE SEQUENCE</scope>
</reference>
<protein>
    <recommendedName>
        <fullName evidence="4">Myb/SANT-like domain-containing protein</fullName>
    </recommendedName>
</protein>
<organism evidence="2 3">
    <name type="scientific">Tanacetum coccineum</name>
    <dbReference type="NCBI Taxonomy" id="301880"/>
    <lineage>
        <taxon>Eukaryota</taxon>
        <taxon>Viridiplantae</taxon>
        <taxon>Streptophyta</taxon>
        <taxon>Embryophyta</taxon>
        <taxon>Tracheophyta</taxon>
        <taxon>Spermatophyta</taxon>
        <taxon>Magnoliopsida</taxon>
        <taxon>eudicotyledons</taxon>
        <taxon>Gunneridae</taxon>
        <taxon>Pentapetalae</taxon>
        <taxon>asterids</taxon>
        <taxon>campanulids</taxon>
        <taxon>Asterales</taxon>
        <taxon>Asteraceae</taxon>
        <taxon>Asteroideae</taxon>
        <taxon>Anthemideae</taxon>
        <taxon>Anthemidinae</taxon>
        <taxon>Tanacetum</taxon>
    </lineage>
</organism>
<evidence type="ECO:0008006" key="4">
    <source>
        <dbReference type="Google" id="ProtNLM"/>
    </source>
</evidence>
<dbReference type="EMBL" id="BQNB010010958">
    <property type="protein sequence ID" value="GJS84227.1"/>
    <property type="molecule type" value="Genomic_DNA"/>
</dbReference>
<evidence type="ECO:0000313" key="2">
    <source>
        <dbReference type="EMBL" id="GJS84227.1"/>
    </source>
</evidence>
<dbReference type="Proteomes" id="UP001151760">
    <property type="component" value="Unassembled WGS sequence"/>
</dbReference>
<evidence type="ECO:0000313" key="3">
    <source>
        <dbReference type="Proteomes" id="UP001151760"/>
    </source>
</evidence>
<evidence type="ECO:0000256" key="1">
    <source>
        <dbReference type="SAM" id="MobiDB-lite"/>
    </source>
</evidence>
<gene>
    <name evidence="2" type="ORF">Tco_0750768</name>
</gene>
<dbReference type="PANTHER" id="PTHR46250:SF15">
    <property type="entry name" value="OS01G0523800 PROTEIN"/>
    <property type="match status" value="1"/>
</dbReference>
<name>A0ABQ4Z2Z4_9ASTR</name>
<keyword evidence="3" id="KW-1185">Reference proteome</keyword>
<comment type="caution">
    <text evidence="2">The sequence shown here is derived from an EMBL/GenBank/DDBJ whole genome shotgun (WGS) entry which is preliminary data.</text>
</comment>